<dbReference type="InterPro" id="IPR010982">
    <property type="entry name" value="Lambda_DNA-bd_dom_sf"/>
</dbReference>
<evidence type="ECO:0000256" key="4">
    <source>
        <dbReference type="SAM" id="MobiDB-lite"/>
    </source>
</evidence>
<keyword evidence="7" id="KW-1185">Reference proteome</keyword>
<proteinExistence type="predicted"/>
<dbReference type="AlphaFoldDB" id="A0A7W8GI37"/>
<evidence type="ECO:0000256" key="3">
    <source>
        <dbReference type="ARBA" id="ARBA00023163"/>
    </source>
</evidence>
<evidence type="ECO:0000259" key="5">
    <source>
        <dbReference type="PROSITE" id="PS50932"/>
    </source>
</evidence>
<dbReference type="SUPFAM" id="SSF47413">
    <property type="entry name" value="lambda repressor-like DNA-binding domains"/>
    <property type="match status" value="1"/>
</dbReference>
<evidence type="ECO:0000256" key="2">
    <source>
        <dbReference type="ARBA" id="ARBA00023125"/>
    </source>
</evidence>
<dbReference type="Pfam" id="PF00356">
    <property type="entry name" value="LacI"/>
    <property type="match status" value="1"/>
</dbReference>
<dbReference type="PRINTS" id="PR00036">
    <property type="entry name" value="HTHLACI"/>
</dbReference>
<dbReference type="EMBL" id="JACHFN010000019">
    <property type="protein sequence ID" value="MBB5236050.1"/>
    <property type="molecule type" value="Genomic_DNA"/>
</dbReference>
<feature type="region of interest" description="Disordered" evidence="4">
    <location>
        <begin position="1"/>
        <end position="22"/>
    </location>
</feature>
<protein>
    <submittedName>
        <fullName evidence="6">LacI family transcriptional regulator</fullName>
    </submittedName>
</protein>
<reference evidence="6 7" key="1">
    <citation type="submission" date="2020-08" db="EMBL/GenBank/DDBJ databases">
        <title>Genomic Encyclopedia of Type Strains, Phase IV (KMG-IV): sequencing the most valuable type-strain genomes for metagenomic binning, comparative biology and taxonomic classification.</title>
        <authorList>
            <person name="Goeker M."/>
        </authorList>
    </citation>
    <scope>NUCLEOTIDE SEQUENCE [LARGE SCALE GENOMIC DNA]</scope>
    <source>
        <strain evidence="6 7">DSM 101791</strain>
    </source>
</reference>
<accession>A0A7W8GI37</accession>
<dbReference type="GO" id="GO:0003700">
    <property type="term" value="F:DNA-binding transcription factor activity"/>
    <property type="evidence" value="ECO:0007669"/>
    <property type="project" value="TreeGrafter"/>
</dbReference>
<dbReference type="Gene3D" id="1.10.260.40">
    <property type="entry name" value="lambda repressor-like DNA-binding domains"/>
    <property type="match status" value="1"/>
</dbReference>
<sequence>MNPVVPKAAVSKAASPQGGRLASARPTIDDIARAAGVSKGTVSRVINGHAAVAAQTRERVQAVMTRLDYVPDPAAQQLSWRTGRTLGLSFAQGDPLLSPYHVLFRAALEEHTGALGLQLLNLRADLTRLSRLPSAVLVMHADEDDARLTLLRGRGVPAVLIGHQPGAFWVAPDDQGGAGLATRHLLAAGHRELAYLGRGPSQVAQDRERGFLHAAQAAGARVTSIESDFTVLGGYRAVRRAWEGGQRWTGLFAQSDESAAGAVAALQDLGLRVPADVSVVGFDGLPELPLPVRLTTVAQDIPRIARTALTLMQEASLGQAPRGEFIPVHLVPGATVASPPAAPPPGGTP</sequence>
<dbReference type="PANTHER" id="PTHR30146">
    <property type="entry name" value="LACI-RELATED TRANSCRIPTIONAL REPRESSOR"/>
    <property type="match status" value="1"/>
</dbReference>
<dbReference type="SMART" id="SM00354">
    <property type="entry name" value="HTH_LACI"/>
    <property type="match status" value="1"/>
</dbReference>
<dbReference type="PROSITE" id="PS00356">
    <property type="entry name" value="HTH_LACI_1"/>
    <property type="match status" value="1"/>
</dbReference>
<gene>
    <name evidence="6" type="ORF">HNQ09_003515</name>
</gene>
<feature type="domain" description="HTH lacI-type" evidence="5">
    <location>
        <begin position="26"/>
        <end position="80"/>
    </location>
</feature>
<keyword evidence="1" id="KW-0805">Transcription regulation</keyword>
<feature type="compositionally biased region" description="Low complexity" evidence="4">
    <location>
        <begin position="1"/>
        <end position="16"/>
    </location>
</feature>
<name>A0A7W8GI37_9DEIO</name>
<dbReference type="GO" id="GO:0000976">
    <property type="term" value="F:transcription cis-regulatory region binding"/>
    <property type="evidence" value="ECO:0007669"/>
    <property type="project" value="TreeGrafter"/>
</dbReference>
<keyword evidence="2" id="KW-0238">DNA-binding</keyword>
<comment type="caution">
    <text evidence="6">The sequence shown here is derived from an EMBL/GenBank/DDBJ whole genome shotgun (WGS) entry which is preliminary data.</text>
</comment>
<organism evidence="6 7">
    <name type="scientific">Deinococcus budaensis</name>
    <dbReference type="NCBI Taxonomy" id="1665626"/>
    <lineage>
        <taxon>Bacteria</taxon>
        <taxon>Thermotogati</taxon>
        <taxon>Deinococcota</taxon>
        <taxon>Deinococci</taxon>
        <taxon>Deinococcales</taxon>
        <taxon>Deinococcaceae</taxon>
        <taxon>Deinococcus</taxon>
    </lineage>
</organism>
<dbReference type="PANTHER" id="PTHR30146:SF109">
    <property type="entry name" value="HTH-TYPE TRANSCRIPTIONAL REGULATOR GALS"/>
    <property type="match status" value="1"/>
</dbReference>
<dbReference type="SUPFAM" id="SSF53822">
    <property type="entry name" value="Periplasmic binding protein-like I"/>
    <property type="match status" value="1"/>
</dbReference>
<keyword evidence="3" id="KW-0804">Transcription</keyword>
<evidence type="ECO:0000256" key="1">
    <source>
        <dbReference type="ARBA" id="ARBA00023015"/>
    </source>
</evidence>
<evidence type="ECO:0000313" key="7">
    <source>
        <dbReference type="Proteomes" id="UP000525389"/>
    </source>
</evidence>
<dbReference type="CDD" id="cd01392">
    <property type="entry name" value="HTH_LacI"/>
    <property type="match status" value="1"/>
</dbReference>
<dbReference type="Pfam" id="PF13377">
    <property type="entry name" value="Peripla_BP_3"/>
    <property type="match status" value="1"/>
</dbReference>
<dbReference type="InterPro" id="IPR028082">
    <property type="entry name" value="Peripla_BP_I"/>
</dbReference>
<dbReference type="RefSeq" id="WP_184031679.1">
    <property type="nucleotide sequence ID" value="NZ_JACHFN010000019.1"/>
</dbReference>
<dbReference type="Gene3D" id="3.40.50.2300">
    <property type="match status" value="2"/>
</dbReference>
<dbReference type="PROSITE" id="PS50932">
    <property type="entry name" value="HTH_LACI_2"/>
    <property type="match status" value="1"/>
</dbReference>
<dbReference type="CDD" id="cd06267">
    <property type="entry name" value="PBP1_LacI_sugar_binding-like"/>
    <property type="match status" value="1"/>
</dbReference>
<dbReference type="InterPro" id="IPR000843">
    <property type="entry name" value="HTH_LacI"/>
</dbReference>
<evidence type="ECO:0000313" key="6">
    <source>
        <dbReference type="EMBL" id="MBB5236050.1"/>
    </source>
</evidence>
<dbReference type="Proteomes" id="UP000525389">
    <property type="component" value="Unassembled WGS sequence"/>
</dbReference>
<dbReference type="InterPro" id="IPR046335">
    <property type="entry name" value="LacI/GalR-like_sensor"/>
</dbReference>